<evidence type="ECO:0000313" key="2">
    <source>
        <dbReference type="EMBL" id="PKI80745.1"/>
    </source>
</evidence>
<gene>
    <name evidence="2" type="ORF">CP960_07005</name>
</gene>
<sequence length="94" mass="10859">MIKNLLILGSILLFLNACSNNNQKQQWTSWIYPDKNHIKRSMKNGVYNSLEECKQASINKIEELNISNKATYKCGLNCSFHEGMKTEICQKMTK</sequence>
<comment type="caution">
    <text evidence="2">The sequence shown here is derived from an EMBL/GenBank/DDBJ whole genome shotgun (WGS) entry which is preliminary data.</text>
</comment>
<feature type="chain" id="PRO_5014890496" description="Lipoprotein" evidence="1">
    <location>
        <begin position="20"/>
        <end position="94"/>
    </location>
</feature>
<keyword evidence="1" id="KW-0732">Signal</keyword>
<name>A0A2N1J2F6_9BACT</name>
<keyword evidence="3" id="KW-1185">Reference proteome</keyword>
<reference evidence="2 3" key="1">
    <citation type="submission" date="2017-09" db="EMBL/GenBank/DDBJ databases">
        <title>Genomics of the genus Arcobacter.</title>
        <authorList>
            <person name="Perez-Cataluna A."/>
            <person name="Figueras M.J."/>
            <person name="Salas-Masso N."/>
        </authorList>
    </citation>
    <scope>NUCLEOTIDE SEQUENCE [LARGE SCALE GENOMIC DNA]</scope>
    <source>
        <strain evidence="2 3">DSM 18005</strain>
    </source>
</reference>
<dbReference type="OrthoDB" id="5344185at2"/>
<protein>
    <recommendedName>
        <fullName evidence="4">Lipoprotein</fullName>
    </recommendedName>
</protein>
<evidence type="ECO:0008006" key="4">
    <source>
        <dbReference type="Google" id="ProtNLM"/>
    </source>
</evidence>
<dbReference type="RefSeq" id="WP_101184705.1">
    <property type="nucleotide sequence ID" value="NZ_CP031218.1"/>
</dbReference>
<accession>A0A2N1J2F6</accession>
<dbReference type="KEGG" id="ahs:AHALO_1566"/>
<proteinExistence type="predicted"/>
<dbReference type="EMBL" id="NXIF01000027">
    <property type="protein sequence ID" value="PKI80745.1"/>
    <property type="molecule type" value="Genomic_DNA"/>
</dbReference>
<feature type="signal peptide" evidence="1">
    <location>
        <begin position="1"/>
        <end position="19"/>
    </location>
</feature>
<dbReference type="Proteomes" id="UP000233248">
    <property type="component" value="Unassembled WGS sequence"/>
</dbReference>
<organism evidence="2 3">
    <name type="scientific">Malaciobacter halophilus</name>
    <dbReference type="NCBI Taxonomy" id="197482"/>
    <lineage>
        <taxon>Bacteria</taxon>
        <taxon>Pseudomonadati</taxon>
        <taxon>Campylobacterota</taxon>
        <taxon>Epsilonproteobacteria</taxon>
        <taxon>Campylobacterales</taxon>
        <taxon>Arcobacteraceae</taxon>
        <taxon>Malaciobacter</taxon>
    </lineage>
</organism>
<evidence type="ECO:0000313" key="3">
    <source>
        <dbReference type="Proteomes" id="UP000233248"/>
    </source>
</evidence>
<dbReference type="AlphaFoldDB" id="A0A2N1J2F6"/>
<evidence type="ECO:0000256" key="1">
    <source>
        <dbReference type="SAM" id="SignalP"/>
    </source>
</evidence>